<proteinExistence type="predicted"/>
<name>A0ABV0KSV6_9CYAN</name>
<dbReference type="InterPro" id="IPR036812">
    <property type="entry name" value="NAD(P)_OxRdtase_dom_sf"/>
</dbReference>
<dbReference type="PANTHER" id="PTHR43364:SF4">
    <property type="entry name" value="NAD(P)-LINKED OXIDOREDUCTASE SUPERFAMILY PROTEIN"/>
    <property type="match status" value="1"/>
</dbReference>
<dbReference type="SUPFAM" id="SSF51430">
    <property type="entry name" value="NAD(P)-linked oxidoreductase"/>
    <property type="match status" value="1"/>
</dbReference>
<sequence>MVAAGGGVLTGKYLNADSDHDRLNKAEYFQHYKVERAMQIAQIVIDIAAEVGCSAAQVALAWIRQQSPCHIPIIGARNLDHLKDNLGCLNVTLNQAQLTRLNTASEVDPGFALQFLRRLQNLFLRS</sequence>
<feature type="domain" description="NADP-dependent oxidoreductase" evidence="2">
    <location>
        <begin position="5"/>
        <end position="104"/>
    </location>
</feature>
<evidence type="ECO:0000313" key="4">
    <source>
        <dbReference type="Proteomes" id="UP001476950"/>
    </source>
</evidence>
<keyword evidence="4" id="KW-1185">Reference proteome</keyword>
<evidence type="ECO:0000256" key="1">
    <source>
        <dbReference type="ARBA" id="ARBA00023002"/>
    </source>
</evidence>
<gene>
    <name evidence="3" type="ORF">NDI38_23630</name>
</gene>
<dbReference type="InterPro" id="IPR050523">
    <property type="entry name" value="AKR_Detox_Biosynth"/>
</dbReference>
<dbReference type="EMBL" id="JAMPLM010000034">
    <property type="protein sequence ID" value="MEP1061425.1"/>
    <property type="molecule type" value="Genomic_DNA"/>
</dbReference>
<reference evidence="3 4" key="1">
    <citation type="submission" date="2022-04" db="EMBL/GenBank/DDBJ databases">
        <title>Positive selection, recombination, and allopatry shape intraspecific diversity of widespread and dominant cyanobacteria.</title>
        <authorList>
            <person name="Wei J."/>
            <person name="Shu W."/>
            <person name="Hu C."/>
        </authorList>
    </citation>
    <scope>NUCLEOTIDE SEQUENCE [LARGE SCALE GENOMIC DNA]</scope>
    <source>
        <strain evidence="3 4">AS-A4</strain>
    </source>
</reference>
<accession>A0ABV0KSV6</accession>
<evidence type="ECO:0000259" key="2">
    <source>
        <dbReference type="Pfam" id="PF00248"/>
    </source>
</evidence>
<dbReference type="Pfam" id="PF00248">
    <property type="entry name" value="Aldo_ket_red"/>
    <property type="match status" value="1"/>
</dbReference>
<dbReference type="RefSeq" id="WP_190449209.1">
    <property type="nucleotide sequence ID" value="NZ_JAMPLM010000034.1"/>
</dbReference>
<dbReference type="InterPro" id="IPR023210">
    <property type="entry name" value="NADP_OxRdtase_dom"/>
</dbReference>
<evidence type="ECO:0000313" key="3">
    <source>
        <dbReference type="EMBL" id="MEP1061425.1"/>
    </source>
</evidence>
<dbReference type="Proteomes" id="UP001476950">
    <property type="component" value="Unassembled WGS sequence"/>
</dbReference>
<comment type="caution">
    <text evidence="3">The sequence shown here is derived from an EMBL/GenBank/DDBJ whole genome shotgun (WGS) entry which is preliminary data.</text>
</comment>
<dbReference type="Gene3D" id="3.20.20.100">
    <property type="entry name" value="NADP-dependent oxidoreductase domain"/>
    <property type="match status" value="1"/>
</dbReference>
<protein>
    <submittedName>
        <fullName evidence="3">Aldo/keto reductase</fullName>
    </submittedName>
</protein>
<organism evidence="3 4">
    <name type="scientific">Stenomitos frigidus AS-A4</name>
    <dbReference type="NCBI Taxonomy" id="2933935"/>
    <lineage>
        <taxon>Bacteria</taxon>
        <taxon>Bacillati</taxon>
        <taxon>Cyanobacteriota</taxon>
        <taxon>Cyanophyceae</taxon>
        <taxon>Leptolyngbyales</taxon>
        <taxon>Leptolyngbyaceae</taxon>
        <taxon>Stenomitos</taxon>
    </lineage>
</organism>
<keyword evidence="1" id="KW-0560">Oxidoreductase</keyword>
<dbReference type="PANTHER" id="PTHR43364">
    <property type="entry name" value="NADH-SPECIFIC METHYLGLYOXAL REDUCTASE-RELATED"/>
    <property type="match status" value="1"/>
</dbReference>